<feature type="compositionally biased region" description="Acidic residues" evidence="1">
    <location>
        <begin position="163"/>
        <end position="178"/>
    </location>
</feature>
<name>A0ABU6ZAY8_9FABA</name>
<sequence length="232" mass="26583">MGSGVVYYEYEKYKKFENYDMKADAKLGIFKIRRYHFDDEYFVHPLHSLRFDLDRSYEILIEALMADQLLSSSKDEKSSIRRSRSSRRPAPQYSPKGMSSTQRVRSSWSTEGVSSFRRRMDGSSLRMPRSWELIPPSEGWICEGDNEKGIGGIEPSVKKEESSGEDPEEEAEDPEEEIPASSSLPMDIDAIEDYLLEINNIDKENGSLEMFPDCRYCCCSLSKSKGLDFASL</sequence>
<gene>
    <name evidence="2" type="ORF">PIB30_038467</name>
</gene>
<proteinExistence type="predicted"/>
<evidence type="ECO:0000313" key="3">
    <source>
        <dbReference type="Proteomes" id="UP001341840"/>
    </source>
</evidence>
<feature type="region of interest" description="Disordered" evidence="1">
    <location>
        <begin position="146"/>
        <end position="185"/>
    </location>
</feature>
<organism evidence="2 3">
    <name type="scientific">Stylosanthes scabra</name>
    <dbReference type="NCBI Taxonomy" id="79078"/>
    <lineage>
        <taxon>Eukaryota</taxon>
        <taxon>Viridiplantae</taxon>
        <taxon>Streptophyta</taxon>
        <taxon>Embryophyta</taxon>
        <taxon>Tracheophyta</taxon>
        <taxon>Spermatophyta</taxon>
        <taxon>Magnoliopsida</taxon>
        <taxon>eudicotyledons</taxon>
        <taxon>Gunneridae</taxon>
        <taxon>Pentapetalae</taxon>
        <taxon>rosids</taxon>
        <taxon>fabids</taxon>
        <taxon>Fabales</taxon>
        <taxon>Fabaceae</taxon>
        <taxon>Papilionoideae</taxon>
        <taxon>50 kb inversion clade</taxon>
        <taxon>dalbergioids sensu lato</taxon>
        <taxon>Dalbergieae</taxon>
        <taxon>Pterocarpus clade</taxon>
        <taxon>Stylosanthes</taxon>
    </lineage>
</organism>
<reference evidence="2 3" key="1">
    <citation type="journal article" date="2023" name="Plants (Basel)">
        <title>Bridging the Gap: Combining Genomics and Transcriptomics Approaches to Understand Stylosanthes scabra, an Orphan Legume from the Brazilian Caatinga.</title>
        <authorList>
            <person name="Ferreira-Neto J.R.C."/>
            <person name="da Silva M.D."/>
            <person name="Binneck E."/>
            <person name="de Melo N.F."/>
            <person name="da Silva R.H."/>
            <person name="de Melo A.L.T.M."/>
            <person name="Pandolfi V."/>
            <person name="Bustamante F.O."/>
            <person name="Brasileiro-Vidal A.C."/>
            <person name="Benko-Iseppon A.M."/>
        </authorList>
    </citation>
    <scope>NUCLEOTIDE SEQUENCE [LARGE SCALE GENOMIC DNA]</scope>
    <source>
        <tissue evidence="2">Leaves</tissue>
    </source>
</reference>
<feature type="compositionally biased region" description="Polar residues" evidence="1">
    <location>
        <begin position="97"/>
        <end position="108"/>
    </location>
</feature>
<protein>
    <submittedName>
        <fullName evidence="2">Uncharacterized protein</fullName>
    </submittedName>
</protein>
<comment type="caution">
    <text evidence="2">The sequence shown here is derived from an EMBL/GenBank/DDBJ whole genome shotgun (WGS) entry which is preliminary data.</text>
</comment>
<dbReference type="Proteomes" id="UP001341840">
    <property type="component" value="Unassembled WGS sequence"/>
</dbReference>
<accession>A0ABU6ZAY8</accession>
<evidence type="ECO:0000313" key="2">
    <source>
        <dbReference type="EMBL" id="MED6219730.1"/>
    </source>
</evidence>
<feature type="region of interest" description="Disordered" evidence="1">
    <location>
        <begin position="75"/>
        <end position="108"/>
    </location>
</feature>
<evidence type="ECO:0000256" key="1">
    <source>
        <dbReference type="SAM" id="MobiDB-lite"/>
    </source>
</evidence>
<dbReference type="EMBL" id="JASCZI010272059">
    <property type="protein sequence ID" value="MED6219730.1"/>
    <property type="molecule type" value="Genomic_DNA"/>
</dbReference>
<keyword evidence="3" id="KW-1185">Reference proteome</keyword>